<protein>
    <submittedName>
        <fullName evidence="2">Uncharacterized protein</fullName>
    </submittedName>
</protein>
<proteinExistence type="predicted"/>
<accession>A0A250G8Z7</accession>
<dbReference type="AlphaFoldDB" id="A0A250G8Z7"/>
<gene>
    <name evidence="2" type="ORF">CGC56_11190</name>
</gene>
<reference evidence="3" key="1">
    <citation type="submission" date="2017-06" db="EMBL/GenBank/DDBJ databases">
        <title>Capnocytophaga spp. assemblies.</title>
        <authorList>
            <person name="Gulvik C.A."/>
        </authorList>
    </citation>
    <scope>NUCLEOTIDE SEQUENCE [LARGE SCALE GENOMIC DNA]</scope>
    <source>
        <strain evidence="3">H5594</strain>
    </source>
</reference>
<feature type="transmembrane region" description="Helical" evidence="1">
    <location>
        <begin position="71"/>
        <end position="91"/>
    </location>
</feature>
<dbReference type="Proteomes" id="UP000243136">
    <property type="component" value="Chromosome"/>
</dbReference>
<dbReference type="EMBL" id="CP022388">
    <property type="protein sequence ID" value="ATA92667.1"/>
    <property type="molecule type" value="Genomic_DNA"/>
</dbReference>
<evidence type="ECO:0000313" key="3">
    <source>
        <dbReference type="Proteomes" id="UP000243136"/>
    </source>
</evidence>
<evidence type="ECO:0000313" key="2">
    <source>
        <dbReference type="EMBL" id="ATA92667.1"/>
    </source>
</evidence>
<keyword evidence="1" id="KW-1133">Transmembrane helix</keyword>
<keyword evidence="1" id="KW-0472">Membrane</keyword>
<name>A0A250G8Z7_9FLAO</name>
<sequence>MKEHKEHIKSGMKAPERYFDAFYERLAKRLELDTREFSHGFSVPNGYFEQSKEQIYKVTIRRKVQKMALKATLRWVAVAVIVVAVSSVLFLKSVTSKQIILTQQEINNYVNNNFNETDFYWISQEISIEDIEGLALPPIENPEIIGQYLSEYAYMENTDF</sequence>
<evidence type="ECO:0000256" key="1">
    <source>
        <dbReference type="SAM" id="Phobius"/>
    </source>
</evidence>
<keyword evidence="1" id="KW-0812">Transmembrane</keyword>
<organism evidence="2 3">
    <name type="scientific">Capnocytophaga canimorsus</name>
    <dbReference type="NCBI Taxonomy" id="28188"/>
    <lineage>
        <taxon>Bacteria</taxon>
        <taxon>Pseudomonadati</taxon>
        <taxon>Bacteroidota</taxon>
        <taxon>Flavobacteriia</taxon>
        <taxon>Flavobacteriales</taxon>
        <taxon>Flavobacteriaceae</taxon>
        <taxon>Capnocytophaga</taxon>
    </lineage>
</organism>
<dbReference type="RefSeq" id="WP_095917857.1">
    <property type="nucleotide sequence ID" value="NZ_CP022388.1"/>
</dbReference>